<dbReference type="Proteomes" id="UP000479190">
    <property type="component" value="Unassembled WGS sequence"/>
</dbReference>
<dbReference type="OrthoDB" id="5976774at2759"/>
<keyword evidence="3" id="KW-1185">Reference proteome</keyword>
<dbReference type="InterPro" id="IPR033369">
    <property type="entry name" value="C19orf12"/>
</dbReference>
<evidence type="ECO:0000313" key="3">
    <source>
        <dbReference type="Proteomes" id="UP000479190"/>
    </source>
</evidence>
<dbReference type="PANTHER" id="PTHR31493">
    <property type="entry name" value="NAZO FAMILY MEMBER"/>
    <property type="match status" value="1"/>
</dbReference>
<dbReference type="AlphaFoldDB" id="A0A6H5HZ17"/>
<protein>
    <submittedName>
        <fullName evidence="2">Uncharacterized protein</fullName>
    </submittedName>
</protein>
<proteinExistence type="inferred from homology"/>
<evidence type="ECO:0000256" key="1">
    <source>
        <dbReference type="ARBA" id="ARBA00029457"/>
    </source>
</evidence>
<organism evidence="2 3">
    <name type="scientific">Trichogramma brassicae</name>
    <dbReference type="NCBI Taxonomy" id="86971"/>
    <lineage>
        <taxon>Eukaryota</taxon>
        <taxon>Metazoa</taxon>
        <taxon>Ecdysozoa</taxon>
        <taxon>Arthropoda</taxon>
        <taxon>Hexapoda</taxon>
        <taxon>Insecta</taxon>
        <taxon>Pterygota</taxon>
        <taxon>Neoptera</taxon>
        <taxon>Endopterygota</taxon>
        <taxon>Hymenoptera</taxon>
        <taxon>Apocrita</taxon>
        <taxon>Proctotrupomorpha</taxon>
        <taxon>Chalcidoidea</taxon>
        <taxon>Trichogrammatidae</taxon>
        <taxon>Trichogramma</taxon>
    </lineage>
</organism>
<dbReference type="EMBL" id="CADCXV010000335">
    <property type="protein sequence ID" value="CAB0029603.1"/>
    <property type="molecule type" value="Genomic_DNA"/>
</dbReference>
<sequence>MAMATQDLLEAISDLTTIREMKVALNVSTQCAFIAGATTFLGGLVGGPAGIFAGGLLGTFMSGYHANGKFKSVPEILATEATPAQKEKLAEALKQLLTKENIFTLVQLAVTIQSNRALLDAIQNVVRQFITGDMGYKCIF</sequence>
<gene>
    <name evidence="2" type="ORF">TBRA_LOCUS1632</name>
</gene>
<name>A0A6H5HZ17_9HYME</name>
<dbReference type="Pfam" id="PF20721">
    <property type="entry name" value="C19orf12"/>
    <property type="match status" value="1"/>
</dbReference>
<dbReference type="PANTHER" id="PTHR31493:SF1">
    <property type="entry name" value="PROTEIN C19ORF12"/>
    <property type="match status" value="1"/>
</dbReference>
<evidence type="ECO:0000313" key="2">
    <source>
        <dbReference type="EMBL" id="CAB0029603.1"/>
    </source>
</evidence>
<reference evidence="2 3" key="1">
    <citation type="submission" date="2020-02" db="EMBL/GenBank/DDBJ databases">
        <authorList>
            <person name="Ferguson B K."/>
        </authorList>
    </citation>
    <scope>NUCLEOTIDE SEQUENCE [LARGE SCALE GENOMIC DNA]</scope>
</reference>
<comment type="similarity">
    <text evidence="1">Belongs to the C19orf12 family.</text>
</comment>
<accession>A0A6H5HZ17</accession>